<keyword evidence="2" id="KW-0479">Metal-binding</keyword>
<dbReference type="InterPro" id="IPR050331">
    <property type="entry name" value="Zinc_finger"/>
</dbReference>
<protein>
    <submittedName>
        <fullName evidence="11">C2H2-type domain-containing protein</fullName>
    </submittedName>
</protein>
<evidence type="ECO:0000256" key="8">
    <source>
        <dbReference type="SAM" id="MobiDB-lite"/>
    </source>
</evidence>
<dbReference type="InterPro" id="IPR013087">
    <property type="entry name" value="Znf_C2H2_type"/>
</dbReference>
<sequence length="741" mass="82129">MDGRLLPPEAIIGVLGLSVFYFSIVMEMEDSGGGGGPEDEPTQLAALHHMRRPPERTHRHVYGGDGLLEEDGLVDLQELGALSDGDLCMGRQLAAAMSSVDDRGGNSAFKKTEAREQKWEPSSSDCLGELVDSAVKGEFLATEAVEQFLLGMNDSGCEEAERMPVGTVKEEVPFGEQSQQPQQKRAKRGSSSESRPTDATSPPAEFAAPPPPPIVISPQEVDNISITLEKNQQCACRDCGKLFNSVWYLKQHAVKHSNDRPFKCRFCMKTYKFRSNLYQHKCPERNRLLLAGEFSLVGHPYRRRAYNRSSEKSQKTGNNNSANAPISSSISINTSPTNGDIYVPNMSTFIPMGENGGRGLLMVGTNSEAGRVQPDGSQHQQPHCLGLNGSGDCSYVPVPPCILSPMVDTVPLNGHPPDFASSSSFDSSQFHHQLHNSSGDKSCSSASSSSTHIAVTSTRERELPIELIEEYMRRNRHRVFNCRKCKLYFPSREYFSRHIAYHDEMEEHKYCCEKCPERFQSDVALQAHQLQHAEQSPHCCISCNGVFRSALALRRHKDSWRQCHSPSFGIQFSLAVNPIDQYSFVESDLDEVEFATERSEAEDEHEEDRDDVEFGEHCALTKALSRKTTRDSGYQGSDTYSPSTGGHSPITLEGDVQHQAISLHKLKRQQHGRFATMKNGKGQLKNGGNGKRKCPQSDLKANERPVAENCAAGNAMDKNNNNQQQLLWGVPTDGSPNIFKF</sequence>
<dbReference type="WBParaSite" id="Gr19_v10_g367.t1">
    <property type="protein sequence ID" value="Gr19_v10_g367.t1"/>
    <property type="gene ID" value="Gr19_v10_g367"/>
</dbReference>
<keyword evidence="6" id="KW-0539">Nucleus</keyword>
<comment type="subcellular location">
    <subcellularLocation>
        <location evidence="1">Nucleus</location>
    </subcellularLocation>
</comment>
<organism evidence="10 11">
    <name type="scientific">Globodera rostochiensis</name>
    <name type="common">Golden nematode worm</name>
    <name type="synonym">Heterodera rostochiensis</name>
    <dbReference type="NCBI Taxonomy" id="31243"/>
    <lineage>
        <taxon>Eukaryota</taxon>
        <taxon>Metazoa</taxon>
        <taxon>Ecdysozoa</taxon>
        <taxon>Nematoda</taxon>
        <taxon>Chromadorea</taxon>
        <taxon>Rhabditida</taxon>
        <taxon>Tylenchina</taxon>
        <taxon>Tylenchomorpha</taxon>
        <taxon>Tylenchoidea</taxon>
        <taxon>Heteroderidae</taxon>
        <taxon>Heteroderinae</taxon>
        <taxon>Globodera</taxon>
    </lineage>
</organism>
<dbReference type="PROSITE" id="PS00028">
    <property type="entry name" value="ZINC_FINGER_C2H2_1"/>
    <property type="match status" value="3"/>
</dbReference>
<feature type="compositionally biased region" description="Polar residues" evidence="8">
    <location>
        <begin position="176"/>
        <end position="200"/>
    </location>
</feature>
<dbReference type="AlphaFoldDB" id="A0A914HSX4"/>
<evidence type="ECO:0000259" key="9">
    <source>
        <dbReference type="PROSITE" id="PS50157"/>
    </source>
</evidence>
<evidence type="ECO:0000256" key="1">
    <source>
        <dbReference type="ARBA" id="ARBA00004123"/>
    </source>
</evidence>
<feature type="region of interest" description="Disordered" evidence="8">
    <location>
        <begin position="305"/>
        <end position="331"/>
    </location>
</feature>
<evidence type="ECO:0000256" key="4">
    <source>
        <dbReference type="ARBA" id="ARBA00022771"/>
    </source>
</evidence>
<dbReference type="PROSITE" id="PS50157">
    <property type="entry name" value="ZINC_FINGER_C2H2_2"/>
    <property type="match status" value="2"/>
</dbReference>
<feature type="region of interest" description="Disordered" evidence="8">
    <location>
        <begin position="678"/>
        <end position="700"/>
    </location>
</feature>
<dbReference type="SMART" id="SM00355">
    <property type="entry name" value="ZnF_C2H2"/>
    <property type="match status" value="4"/>
</dbReference>
<evidence type="ECO:0000256" key="5">
    <source>
        <dbReference type="ARBA" id="ARBA00022833"/>
    </source>
</evidence>
<evidence type="ECO:0000256" key="7">
    <source>
        <dbReference type="PROSITE-ProRule" id="PRU00042"/>
    </source>
</evidence>
<feature type="region of interest" description="Disordered" evidence="8">
    <location>
        <begin position="624"/>
        <end position="649"/>
    </location>
</feature>
<proteinExistence type="predicted"/>
<evidence type="ECO:0000313" key="10">
    <source>
        <dbReference type="Proteomes" id="UP000887572"/>
    </source>
</evidence>
<dbReference type="Gene3D" id="3.30.160.60">
    <property type="entry name" value="Classic Zinc Finger"/>
    <property type="match status" value="2"/>
</dbReference>
<dbReference type="SUPFAM" id="SSF57667">
    <property type="entry name" value="beta-beta-alpha zinc fingers"/>
    <property type="match status" value="2"/>
</dbReference>
<feature type="domain" description="C2H2-type" evidence="9">
    <location>
        <begin position="234"/>
        <end position="261"/>
    </location>
</feature>
<evidence type="ECO:0000313" key="11">
    <source>
        <dbReference type="WBParaSite" id="Gr19_v10_g367.t1"/>
    </source>
</evidence>
<dbReference type="PANTHER" id="PTHR16515">
    <property type="entry name" value="PR DOMAIN ZINC FINGER PROTEIN"/>
    <property type="match status" value="1"/>
</dbReference>
<feature type="region of interest" description="Disordered" evidence="8">
    <location>
        <begin position="422"/>
        <end position="456"/>
    </location>
</feature>
<evidence type="ECO:0000256" key="6">
    <source>
        <dbReference type="ARBA" id="ARBA00023242"/>
    </source>
</evidence>
<dbReference type="GO" id="GO:0010468">
    <property type="term" value="P:regulation of gene expression"/>
    <property type="evidence" value="ECO:0007669"/>
    <property type="project" value="TreeGrafter"/>
</dbReference>
<evidence type="ECO:0000256" key="3">
    <source>
        <dbReference type="ARBA" id="ARBA00022737"/>
    </source>
</evidence>
<dbReference type="GO" id="GO:0008270">
    <property type="term" value="F:zinc ion binding"/>
    <property type="evidence" value="ECO:0007669"/>
    <property type="project" value="UniProtKB-KW"/>
</dbReference>
<feature type="compositionally biased region" description="Low complexity" evidence="8">
    <location>
        <begin position="422"/>
        <end position="450"/>
    </location>
</feature>
<name>A0A914HSX4_GLORO</name>
<dbReference type="PANTHER" id="PTHR16515:SF66">
    <property type="entry name" value="C2H2-TYPE DOMAIN-CONTAINING PROTEIN"/>
    <property type="match status" value="1"/>
</dbReference>
<keyword evidence="5" id="KW-0862">Zinc</keyword>
<evidence type="ECO:0000256" key="2">
    <source>
        <dbReference type="ARBA" id="ARBA00022723"/>
    </source>
</evidence>
<keyword evidence="10" id="KW-1185">Reference proteome</keyword>
<keyword evidence="4 7" id="KW-0863">Zinc-finger</keyword>
<dbReference type="Proteomes" id="UP000887572">
    <property type="component" value="Unplaced"/>
</dbReference>
<feature type="compositionally biased region" description="Basic and acidic residues" evidence="8">
    <location>
        <begin position="101"/>
        <end position="119"/>
    </location>
</feature>
<feature type="compositionally biased region" description="Polar residues" evidence="8">
    <location>
        <begin position="631"/>
        <end position="646"/>
    </location>
</feature>
<accession>A0A914HSX4</accession>
<feature type="region of interest" description="Disordered" evidence="8">
    <location>
        <begin position="101"/>
        <end position="121"/>
    </location>
</feature>
<feature type="compositionally biased region" description="Low complexity" evidence="8">
    <location>
        <begin position="318"/>
        <end position="331"/>
    </location>
</feature>
<reference evidence="11" key="1">
    <citation type="submission" date="2022-11" db="UniProtKB">
        <authorList>
            <consortium name="WormBaseParasite"/>
        </authorList>
    </citation>
    <scope>IDENTIFICATION</scope>
</reference>
<keyword evidence="3" id="KW-0677">Repeat</keyword>
<feature type="region of interest" description="Disordered" evidence="8">
    <location>
        <begin position="171"/>
        <end position="217"/>
    </location>
</feature>
<dbReference type="InterPro" id="IPR036236">
    <property type="entry name" value="Znf_C2H2_sf"/>
</dbReference>
<feature type="domain" description="C2H2-type" evidence="9">
    <location>
        <begin position="510"/>
        <end position="537"/>
    </location>
</feature>
<dbReference type="GO" id="GO:0005634">
    <property type="term" value="C:nucleus"/>
    <property type="evidence" value="ECO:0007669"/>
    <property type="project" value="UniProtKB-SubCell"/>
</dbReference>